<evidence type="ECO:0000256" key="2">
    <source>
        <dbReference type="SAM" id="MobiDB-lite"/>
    </source>
</evidence>
<dbReference type="Pfam" id="PF10545">
    <property type="entry name" value="MADF_DNA_bdg"/>
    <property type="match status" value="1"/>
</dbReference>
<evidence type="ECO:0000259" key="4">
    <source>
        <dbReference type="PROSITE" id="PS51031"/>
    </source>
</evidence>
<protein>
    <recommendedName>
        <fullName evidence="7">MADF domain-containing protein</fullName>
    </recommendedName>
</protein>
<dbReference type="PROSITE" id="PS51031">
    <property type="entry name" value="BESS"/>
    <property type="match status" value="1"/>
</dbReference>
<keyword evidence="1" id="KW-0539">Nucleus</keyword>
<name>A0A9N9THE2_PHYSR</name>
<evidence type="ECO:0000256" key="1">
    <source>
        <dbReference type="PROSITE-ProRule" id="PRU00371"/>
    </source>
</evidence>
<reference evidence="5" key="1">
    <citation type="submission" date="2022-01" db="EMBL/GenBank/DDBJ databases">
        <authorList>
            <person name="King R."/>
        </authorList>
    </citation>
    <scope>NUCLEOTIDE SEQUENCE</scope>
</reference>
<feature type="region of interest" description="Disordered" evidence="2">
    <location>
        <begin position="150"/>
        <end position="183"/>
    </location>
</feature>
<comment type="subcellular location">
    <subcellularLocation>
        <location evidence="1">Nucleus</location>
    </subcellularLocation>
</comment>
<dbReference type="EMBL" id="OU900094">
    <property type="protein sequence ID" value="CAG9853855.1"/>
    <property type="molecule type" value="Genomic_DNA"/>
</dbReference>
<keyword evidence="6" id="KW-1185">Reference proteome</keyword>
<evidence type="ECO:0000313" key="5">
    <source>
        <dbReference type="EMBL" id="CAG9853855.1"/>
    </source>
</evidence>
<dbReference type="Proteomes" id="UP001153712">
    <property type="component" value="Chromosome 1"/>
</dbReference>
<dbReference type="Pfam" id="PF02944">
    <property type="entry name" value="BESS"/>
    <property type="match status" value="1"/>
</dbReference>
<dbReference type="PANTHER" id="PTHR12243:SF67">
    <property type="entry name" value="COREPRESSOR OF PANGOLIN, ISOFORM A-RELATED"/>
    <property type="match status" value="1"/>
</dbReference>
<evidence type="ECO:0000259" key="3">
    <source>
        <dbReference type="PROSITE" id="PS51029"/>
    </source>
</evidence>
<dbReference type="PANTHER" id="PTHR12243">
    <property type="entry name" value="MADF DOMAIN TRANSCRIPTION FACTOR"/>
    <property type="match status" value="1"/>
</dbReference>
<dbReference type="SMART" id="SM00595">
    <property type="entry name" value="MADF"/>
    <property type="match status" value="1"/>
</dbReference>
<feature type="domain" description="BESS" evidence="4">
    <location>
        <begin position="189"/>
        <end position="228"/>
    </location>
</feature>
<sequence length="228" mass="27403">MDINVPVLLREVEKRPLLWDKWHEDFKERLKKNIAWTEVCEVLFDDYNNMEESQQKIKMVEATSKWRHVRDNFLRSEKKQLEAKKLGLKRIAPYLYSRQLQFLRKTFKIEGQEDPLTVDTLPEEDSTLNATGDEEDTLFFEELKPLRWSPVSSDSRDCQSSSKKRKRRNDADERLANYQEGDTQKFENYNDDHAFFMSLLPMVKMLNTDEKLQFRIDVLQLLKKYRNK</sequence>
<gene>
    <name evidence="5" type="ORF">PHYEVI_LOCUS322</name>
</gene>
<dbReference type="InterPro" id="IPR006578">
    <property type="entry name" value="MADF-dom"/>
</dbReference>
<organism evidence="5 6">
    <name type="scientific">Phyllotreta striolata</name>
    <name type="common">Striped flea beetle</name>
    <name type="synonym">Crioceris striolata</name>
    <dbReference type="NCBI Taxonomy" id="444603"/>
    <lineage>
        <taxon>Eukaryota</taxon>
        <taxon>Metazoa</taxon>
        <taxon>Ecdysozoa</taxon>
        <taxon>Arthropoda</taxon>
        <taxon>Hexapoda</taxon>
        <taxon>Insecta</taxon>
        <taxon>Pterygota</taxon>
        <taxon>Neoptera</taxon>
        <taxon>Endopterygota</taxon>
        <taxon>Coleoptera</taxon>
        <taxon>Polyphaga</taxon>
        <taxon>Cucujiformia</taxon>
        <taxon>Chrysomeloidea</taxon>
        <taxon>Chrysomelidae</taxon>
        <taxon>Galerucinae</taxon>
        <taxon>Alticini</taxon>
        <taxon>Phyllotreta</taxon>
    </lineage>
</organism>
<accession>A0A9N9THE2</accession>
<evidence type="ECO:0000313" key="6">
    <source>
        <dbReference type="Proteomes" id="UP001153712"/>
    </source>
</evidence>
<dbReference type="OrthoDB" id="8038273at2759"/>
<evidence type="ECO:0008006" key="7">
    <source>
        <dbReference type="Google" id="ProtNLM"/>
    </source>
</evidence>
<dbReference type="InterPro" id="IPR039353">
    <property type="entry name" value="TF_Adf1"/>
</dbReference>
<proteinExistence type="predicted"/>
<feature type="domain" description="MADF" evidence="3">
    <location>
        <begin position="7"/>
        <end position="108"/>
    </location>
</feature>
<dbReference type="GO" id="GO:0003677">
    <property type="term" value="F:DNA binding"/>
    <property type="evidence" value="ECO:0007669"/>
    <property type="project" value="InterPro"/>
</dbReference>
<dbReference type="AlphaFoldDB" id="A0A9N9THE2"/>
<dbReference type="InterPro" id="IPR004210">
    <property type="entry name" value="BESS_motif"/>
</dbReference>
<dbReference type="GO" id="GO:0005634">
    <property type="term" value="C:nucleus"/>
    <property type="evidence" value="ECO:0007669"/>
    <property type="project" value="UniProtKB-SubCell"/>
</dbReference>
<dbReference type="PROSITE" id="PS51029">
    <property type="entry name" value="MADF"/>
    <property type="match status" value="1"/>
</dbReference>
<feature type="compositionally biased region" description="Low complexity" evidence="2">
    <location>
        <begin position="150"/>
        <end position="161"/>
    </location>
</feature>